<feature type="transmembrane region" description="Helical" evidence="1">
    <location>
        <begin position="161"/>
        <end position="179"/>
    </location>
</feature>
<proteinExistence type="predicted"/>
<dbReference type="Proteomes" id="UP000009080">
    <property type="component" value="Chromosome"/>
</dbReference>
<dbReference type="OrthoDB" id="9767863at2"/>
<sequence length="367" mass="41686">MKLEALTSLRFFAALMVLCSHLRFLAESDNPLVKLIYDKVFWEGYIGVTFFFILSGFILSFAYQQRLQNRQIGFWEYMSARVARIYPLHIVTWLLALPLVFFLVPSSTESLTTYFTNGALIQSYFPDRAIHFSANIPSWSLSDEMFFYLLFPFLLRCGNRLLLGLVAVLLAWHFAIFLSELSEQRKHFYNYVFPLARLLDFVVGLLLFRWYSQAWKPLPEGTATLVQLGALGLLAVFFAIKGVIPQSLRFDVFYILPMALVIVAFATDRGLLAKALQNPVLVLLGEASFALYLTHQLVIRYAEVAAGNWAWPMDAFAAVVLLAVAIAVSVLCYLGFEKRLHRWALSKLIPLGKSLDHGRNTAKTPSN</sequence>
<reference evidence="3 4" key="1">
    <citation type="journal article" date="2009" name="PLoS ONE">
        <title>The complete genome of Teredinibacter turnerae T7901: an intracellular endosymbiont of marine wood-boring bivalves (shipworms).</title>
        <authorList>
            <person name="Yang J.C."/>
            <person name="Madupu R."/>
            <person name="Durkin A.S."/>
            <person name="Ekborg N.A."/>
            <person name="Pedamallu C.S."/>
            <person name="Hostetler J.B."/>
            <person name="Radune D."/>
            <person name="Toms B.S."/>
            <person name="Henrissat B."/>
            <person name="Coutinho P.M."/>
            <person name="Schwarz S."/>
            <person name="Field L."/>
            <person name="Trindade-Silva A.E."/>
            <person name="Soares C.A.G."/>
            <person name="Elshahawi S."/>
            <person name="Hanora A."/>
            <person name="Schmidt E.W."/>
            <person name="Haygood M.G."/>
            <person name="Posfai J."/>
            <person name="Benner J."/>
            <person name="Madinger C."/>
            <person name="Nove J."/>
            <person name="Anton B."/>
            <person name="Chaudhary K."/>
            <person name="Foster J."/>
            <person name="Holman A."/>
            <person name="Kumar S."/>
            <person name="Lessard P.A."/>
            <person name="Luyten Y.A."/>
            <person name="Slatko B."/>
            <person name="Wood N."/>
            <person name="Wu B."/>
            <person name="Teplitski M."/>
            <person name="Mougous J.D."/>
            <person name="Ward N."/>
            <person name="Eisen J.A."/>
            <person name="Badger J.H."/>
            <person name="Distel D.L."/>
        </authorList>
    </citation>
    <scope>NUCLEOTIDE SEQUENCE [LARGE SCALE GENOMIC DNA]</scope>
    <source>
        <strain evidence="4">ATCC 39867 / T7901</strain>
    </source>
</reference>
<accession>C5BIB5</accession>
<keyword evidence="1" id="KW-0812">Transmembrane</keyword>
<evidence type="ECO:0000313" key="4">
    <source>
        <dbReference type="Proteomes" id="UP000009080"/>
    </source>
</evidence>
<feature type="transmembrane region" description="Helical" evidence="1">
    <location>
        <begin position="85"/>
        <end position="104"/>
    </location>
</feature>
<dbReference type="Pfam" id="PF01757">
    <property type="entry name" value="Acyl_transf_3"/>
    <property type="match status" value="1"/>
</dbReference>
<dbReference type="GO" id="GO:0016020">
    <property type="term" value="C:membrane"/>
    <property type="evidence" value="ECO:0007669"/>
    <property type="project" value="TreeGrafter"/>
</dbReference>
<dbReference type="AlphaFoldDB" id="C5BIB5"/>
<feature type="transmembrane region" description="Helical" evidence="1">
    <location>
        <begin position="223"/>
        <end position="244"/>
    </location>
</feature>
<protein>
    <submittedName>
        <fullName evidence="3">Acyltransferase</fullName>
    </submittedName>
</protein>
<dbReference type="GO" id="GO:0016747">
    <property type="term" value="F:acyltransferase activity, transferring groups other than amino-acyl groups"/>
    <property type="evidence" value="ECO:0007669"/>
    <property type="project" value="InterPro"/>
</dbReference>
<evidence type="ECO:0000313" key="3">
    <source>
        <dbReference type="EMBL" id="ACR13906.1"/>
    </source>
</evidence>
<keyword evidence="1" id="KW-0472">Membrane</keyword>
<feature type="transmembrane region" description="Helical" evidence="1">
    <location>
        <begin position="315"/>
        <end position="336"/>
    </location>
</feature>
<organism evidence="3 4">
    <name type="scientific">Teredinibacter turnerae (strain ATCC 39867 / T7901)</name>
    <dbReference type="NCBI Taxonomy" id="377629"/>
    <lineage>
        <taxon>Bacteria</taxon>
        <taxon>Pseudomonadati</taxon>
        <taxon>Pseudomonadota</taxon>
        <taxon>Gammaproteobacteria</taxon>
        <taxon>Cellvibrionales</taxon>
        <taxon>Cellvibrionaceae</taxon>
        <taxon>Teredinibacter</taxon>
    </lineage>
</organism>
<dbReference type="PANTHER" id="PTHR23028:SF53">
    <property type="entry name" value="ACYL_TRANSF_3 DOMAIN-CONTAINING PROTEIN"/>
    <property type="match status" value="1"/>
</dbReference>
<keyword evidence="1" id="KW-1133">Transmembrane helix</keyword>
<feature type="transmembrane region" description="Helical" evidence="1">
    <location>
        <begin position="44"/>
        <end position="64"/>
    </location>
</feature>
<evidence type="ECO:0000259" key="2">
    <source>
        <dbReference type="Pfam" id="PF01757"/>
    </source>
</evidence>
<dbReference type="RefSeq" id="WP_015820021.1">
    <property type="nucleotide sequence ID" value="NC_012997.1"/>
</dbReference>
<keyword evidence="3" id="KW-0012">Acyltransferase</keyword>
<dbReference type="STRING" id="377629.TERTU_4297"/>
<dbReference type="KEGG" id="ttu:TERTU_4297"/>
<feature type="domain" description="Acyltransferase 3" evidence="2">
    <location>
        <begin position="5"/>
        <end position="333"/>
    </location>
</feature>
<evidence type="ECO:0000256" key="1">
    <source>
        <dbReference type="SAM" id="Phobius"/>
    </source>
</evidence>
<dbReference type="HOGENOM" id="CLU_005679_2_5_6"/>
<dbReference type="PANTHER" id="PTHR23028">
    <property type="entry name" value="ACETYLTRANSFERASE"/>
    <property type="match status" value="1"/>
</dbReference>
<dbReference type="GO" id="GO:0009103">
    <property type="term" value="P:lipopolysaccharide biosynthetic process"/>
    <property type="evidence" value="ECO:0007669"/>
    <property type="project" value="TreeGrafter"/>
</dbReference>
<dbReference type="InterPro" id="IPR002656">
    <property type="entry name" value="Acyl_transf_3_dom"/>
</dbReference>
<keyword evidence="3" id="KW-0808">Transferase</keyword>
<keyword evidence="4" id="KW-1185">Reference proteome</keyword>
<name>C5BIB5_TERTT</name>
<feature type="transmembrane region" description="Helical" evidence="1">
    <location>
        <begin position="250"/>
        <end position="267"/>
    </location>
</feature>
<gene>
    <name evidence="3" type="ordered locus">TERTU_4297</name>
</gene>
<dbReference type="InterPro" id="IPR050879">
    <property type="entry name" value="Acyltransferase_3"/>
</dbReference>
<dbReference type="eggNOG" id="COG1835">
    <property type="taxonomic scope" value="Bacteria"/>
</dbReference>
<feature type="transmembrane region" description="Helical" evidence="1">
    <location>
        <begin position="191"/>
        <end position="211"/>
    </location>
</feature>
<dbReference type="EMBL" id="CP001614">
    <property type="protein sequence ID" value="ACR13906.1"/>
    <property type="molecule type" value="Genomic_DNA"/>
</dbReference>